<dbReference type="AlphaFoldDB" id="A0AAW1ICY3"/>
<dbReference type="Proteomes" id="UP001458880">
    <property type="component" value="Unassembled WGS sequence"/>
</dbReference>
<reference evidence="2 3" key="1">
    <citation type="journal article" date="2024" name="BMC Genomics">
        <title>De novo assembly and annotation of Popillia japonica's genome with initial clues to its potential as an invasive pest.</title>
        <authorList>
            <person name="Cucini C."/>
            <person name="Boschi S."/>
            <person name="Funari R."/>
            <person name="Cardaioli E."/>
            <person name="Iannotti N."/>
            <person name="Marturano G."/>
            <person name="Paoli F."/>
            <person name="Bruttini M."/>
            <person name="Carapelli A."/>
            <person name="Frati F."/>
            <person name="Nardi F."/>
        </authorList>
    </citation>
    <scope>NUCLEOTIDE SEQUENCE [LARGE SCALE GENOMIC DNA]</scope>
    <source>
        <strain evidence="2">DMR45628</strain>
    </source>
</reference>
<keyword evidence="3" id="KW-1185">Reference proteome</keyword>
<evidence type="ECO:0000256" key="1">
    <source>
        <dbReference type="SAM" id="MobiDB-lite"/>
    </source>
</evidence>
<proteinExistence type="predicted"/>
<feature type="compositionally biased region" description="Basic residues" evidence="1">
    <location>
        <begin position="1"/>
        <end position="13"/>
    </location>
</feature>
<name>A0AAW1ICY3_POPJA</name>
<gene>
    <name evidence="2" type="ORF">QE152_g36745</name>
</gene>
<accession>A0AAW1ICY3</accession>
<sequence length="107" mass="12021">MGGRVRNGRRHRRSAEVPGQAACLSAVNQQTRNPELCGPDTLTITTLQGLRNGDSENFGTPKTLSGSETKFLIWRYTVLGQCKLNFRIALVLFALITFKIRGIFRRR</sequence>
<evidence type="ECO:0000313" key="2">
    <source>
        <dbReference type="EMBL" id="KAK9687046.1"/>
    </source>
</evidence>
<dbReference type="EMBL" id="JASPKY010000665">
    <property type="protein sequence ID" value="KAK9687046.1"/>
    <property type="molecule type" value="Genomic_DNA"/>
</dbReference>
<protein>
    <submittedName>
        <fullName evidence="2">Uncharacterized protein</fullName>
    </submittedName>
</protein>
<comment type="caution">
    <text evidence="2">The sequence shown here is derived from an EMBL/GenBank/DDBJ whole genome shotgun (WGS) entry which is preliminary data.</text>
</comment>
<organism evidence="2 3">
    <name type="scientific">Popillia japonica</name>
    <name type="common">Japanese beetle</name>
    <dbReference type="NCBI Taxonomy" id="7064"/>
    <lineage>
        <taxon>Eukaryota</taxon>
        <taxon>Metazoa</taxon>
        <taxon>Ecdysozoa</taxon>
        <taxon>Arthropoda</taxon>
        <taxon>Hexapoda</taxon>
        <taxon>Insecta</taxon>
        <taxon>Pterygota</taxon>
        <taxon>Neoptera</taxon>
        <taxon>Endopterygota</taxon>
        <taxon>Coleoptera</taxon>
        <taxon>Polyphaga</taxon>
        <taxon>Scarabaeiformia</taxon>
        <taxon>Scarabaeidae</taxon>
        <taxon>Rutelinae</taxon>
        <taxon>Popillia</taxon>
    </lineage>
</organism>
<evidence type="ECO:0000313" key="3">
    <source>
        <dbReference type="Proteomes" id="UP001458880"/>
    </source>
</evidence>
<feature type="region of interest" description="Disordered" evidence="1">
    <location>
        <begin position="1"/>
        <end position="20"/>
    </location>
</feature>